<keyword evidence="3" id="KW-1185">Reference proteome</keyword>
<dbReference type="EMBL" id="JACORT010000001">
    <property type="protein sequence ID" value="MBC5781527.1"/>
    <property type="molecule type" value="Genomic_DNA"/>
</dbReference>
<comment type="caution">
    <text evidence="2">The sequence shown here is derived from an EMBL/GenBank/DDBJ whole genome shotgun (WGS) entry which is preliminary data.</text>
</comment>
<accession>A0A923SD34</accession>
<feature type="signal peptide" evidence="1">
    <location>
        <begin position="1"/>
        <end position="21"/>
    </location>
</feature>
<sequence length="187" mass="19711">MSKTTHFLFFAAASLAAPAFGCDLPDVQASVNEALGARERAGATVTRAVRDDLLKKSCDAAKQVVEERRATTQVVAGKLPNVVAKHLESQLDPSASVQTVSALLRKELGASGLFRPAARTYAIVKVAYQVKADWIDVAGERFNPARAELVVPIGAFRLAGFVGGTQVCRAEATVAAGQPETITCSAR</sequence>
<proteinExistence type="predicted"/>
<evidence type="ECO:0000313" key="2">
    <source>
        <dbReference type="EMBL" id="MBC5781527.1"/>
    </source>
</evidence>
<gene>
    <name evidence="2" type="ORF">H8N03_01140</name>
</gene>
<name>A0A923SD34_9BURK</name>
<feature type="chain" id="PRO_5038070806" evidence="1">
    <location>
        <begin position="22"/>
        <end position="187"/>
    </location>
</feature>
<organism evidence="2 3">
    <name type="scientific">Ramlibacter cellulosilyticus</name>
    <dbReference type="NCBI Taxonomy" id="2764187"/>
    <lineage>
        <taxon>Bacteria</taxon>
        <taxon>Pseudomonadati</taxon>
        <taxon>Pseudomonadota</taxon>
        <taxon>Betaproteobacteria</taxon>
        <taxon>Burkholderiales</taxon>
        <taxon>Comamonadaceae</taxon>
        <taxon>Ramlibacter</taxon>
    </lineage>
</organism>
<dbReference type="RefSeq" id="WP_187074282.1">
    <property type="nucleotide sequence ID" value="NZ_JACORT010000001.1"/>
</dbReference>
<keyword evidence="1" id="KW-0732">Signal</keyword>
<protein>
    <submittedName>
        <fullName evidence="2">Uncharacterized protein</fullName>
    </submittedName>
</protein>
<reference evidence="2" key="1">
    <citation type="submission" date="2020-08" db="EMBL/GenBank/DDBJ databases">
        <title>Ramlibacter sp. USB13 16S ribosomal RNA gene genome sequencing and assembly.</title>
        <authorList>
            <person name="Kang M."/>
        </authorList>
    </citation>
    <scope>NUCLEOTIDE SEQUENCE</scope>
    <source>
        <strain evidence="2">USB13</strain>
    </source>
</reference>
<evidence type="ECO:0000313" key="3">
    <source>
        <dbReference type="Proteomes" id="UP000608513"/>
    </source>
</evidence>
<dbReference type="AlphaFoldDB" id="A0A923SD34"/>
<dbReference type="Proteomes" id="UP000608513">
    <property type="component" value="Unassembled WGS sequence"/>
</dbReference>
<evidence type="ECO:0000256" key="1">
    <source>
        <dbReference type="SAM" id="SignalP"/>
    </source>
</evidence>